<gene>
    <name evidence="3" type="ORF">WDS16_25940</name>
</gene>
<dbReference type="CDD" id="cd06259">
    <property type="entry name" value="YdcF-like"/>
    <property type="match status" value="1"/>
</dbReference>
<dbReference type="InterPro" id="IPR003848">
    <property type="entry name" value="DUF218"/>
</dbReference>
<feature type="transmembrane region" description="Helical" evidence="1">
    <location>
        <begin position="6"/>
        <end position="30"/>
    </location>
</feature>
<evidence type="ECO:0000256" key="1">
    <source>
        <dbReference type="SAM" id="Phobius"/>
    </source>
</evidence>
<feature type="domain" description="DUF218" evidence="2">
    <location>
        <begin position="42"/>
        <end position="151"/>
    </location>
</feature>
<dbReference type="RefSeq" id="WP_338888885.1">
    <property type="nucleotide sequence ID" value="NZ_CP147846.1"/>
</dbReference>
<dbReference type="Pfam" id="PF02698">
    <property type="entry name" value="DUF218"/>
    <property type="match status" value="1"/>
</dbReference>
<dbReference type="EMBL" id="CP147846">
    <property type="protein sequence ID" value="WXG68589.1"/>
    <property type="molecule type" value="Genomic_DNA"/>
</dbReference>
<keyword evidence="1" id="KW-0472">Membrane</keyword>
<evidence type="ECO:0000313" key="3">
    <source>
        <dbReference type="EMBL" id="WXG68589.1"/>
    </source>
</evidence>
<dbReference type="Proteomes" id="UP001432000">
    <property type="component" value="Chromosome"/>
</dbReference>
<keyword evidence="4" id="KW-1185">Reference proteome</keyword>
<keyword evidence="1" id="KW-0812">Transmembrane</keyword>
<keyword evidence="1" id="KW-1133">Transmembrane helix</keyword>
<protein>
    <submittedName>
        <fullName evidence="3">YdcF family protein</fullName>
    </submittedName>
</protein>
<reference evidence="3 4" key="1">
    <citation type="submission" date="2024-03" db="EMBL/GenBank/DDBJ databases">
        <title>Natural products discovery in diverse microorganisms through a two-stage MS feature dereplication strategy.</title>
        <authorList>
            <person name="Zhang R."/>
        </authorList>
    </citation>
    <scope>NUCLEOTIDE SEQUENCE [LARGE SCALE GENOMIC DNA]</scope>
    <source>
        <strain evidence="3 4">18930</strain>
    </source>
</reference>
<accession>A0ABZ2PHF4</accession>
<proteinExistence type="predicted"/>
<evidence type="ECO:0000313" key="4">
    <source>
        <dbReference type="Proteomes" id="UP001432000"/>
    </source>
</evidence>
<organism evidence="3 4">
    <name type="scientific">Rhodococcus sovatensis</name>
    <dbReference type="NCBI Taxonomy" id="1805840"/>
    <lineage>
        <taxon>Bacteria</taxon>
        <taxon>Bacillati</taxon>
        <taxon>Actinomycetota</taxon>
        <taxon>Actinomycetes</taxon>
        <taxon>Mycobacteriales</taxon>
        <taxon>Nocardiaceae</taxon>
        <taxon>Rhodococcus</taxon>
    </lineage>
</organism>
<evidence type="ECO:0000259" key="2">
    <source>
        <dbReference type="Pfam" id="PF02698"/>
    </source>
</evidence>
<name>A0ABZ2PHF4_9NOCA</name>
<sequence length="189" mass="20947">MIRRNLLLVLAIVMPVLMVSVVGVGGYLTFTKAKTDPIGRADAIIVLGGEHDGREAYGIELAEQGVADTVVLSNPYGKSDAVMKKYCGVQTDTYSVLCEKPVPSTTRGEAIFTQDLAQERGWDHVVVVSWRYHLPRAQYIFGQCFSGEVSMEAVPRAYDFSLVHWEYTYLYQLAGFAKAAVQGDCQNLW</sequence>